<dbReference type="SMART" id="SM00848">
    <property type="entry name" value="Inhibitor_I29"/>
    <property type="match status" value="1"/>
</dbReference>
<dbReference type="Pfam" id="PF08246">
    <property type="entry name" value="Inhibitor_I29"/>
    <property type="match status" value="1"/>
</dbReference>
<dbReference type="InterPro" id="IPR000169">
    <property type="entry name" value="Pept_cys_AS"/>
</dbReference>
<dbReference type="GO" id="GO:0006508">
    <property type="term" value="P:proteolysis"/>
    <property type="evidence" value="ECO:0007669"/>
    <property type="project" value="UniProtKB-KW"/>
</dbReference>
<name>A0A8J9V736_BRALA</name>
<evidence type="ECO:0000256" key="3">
    <source>
        <dbReference type="ARBA" id="ARBA00022801"/>
    </source>
</evidence>
<keyword evidence="5" id="KW-0865">Zymogen</keyword>
<keyword evidence="7" id="KW-0732">Signal</keyword>
<organism evidence="10 11">
    <name type="scientific">Branchiostoma lanceolatum</name>
    <name type="common">Common lancelet</name>
    <name type="synonym">Amphioxus lanceolatum</name>
    <dbReference type="NCBI Taxonomy" id="7740"/>
    <lineage>
        <taxon>Eukaryota</taxon>
        <taxon>Metazoa</taxon>
        <taxon>Chordata</taxon>
        <taxon>Cephalochordata</taxon>
        <taxon>Leptocardii</taxon>
        <taxon>Amphioxiformes</taxon>
        <taxon>Branchiostomatidae</taxon>
        <taxon>Branchiostoma</taxon>
    </lineage>
</organism>
<evidence type="ECO:0000259" key="9">
    <source>
        <dbReference type="SMART" id="SM00848"/>
    </source>
</evidence>
<dbReference type="InterPro" id="IPR025660">
    <property type="entry name" value="Pept_his_AS"/>
</dbReference>
<accession>A0A8J9V736</accession>
<evidence type="ECO:0000256" key="5">
    <source>
        <dbReference type="ARBA" id="ARBA00023145"/>
    </source>
</evidence>
<dbReference type="SUPFAM" id="SSF54001">
    <property type="entry name" value="Cysteine proteinases"/>
    <property type="match status" value="1"/>
</dbReference>
<evidence type="ECO:0000256" key="2">
    <source>
        <dbReference type="ARBA" id="ARBA00022670"/>
    </source>
</evidence>
<dbReference type="SMART" id="SM00645">
    <property type="entry name" value="Pept_C1"/>
    <property type="match status" value="1"/>
</dbReference>
<reference evidence="10" key="1">
    <citation type="submission" date="2022-01" db="EMBL/GenBank/DDBJ databases">
        <authorList>
            <person name="Braso-Vives M."/>
        </authorList>
    </citation>
    <scope>NUCLEOTIDE SEQUENCE</scope>
</reference>
<dbReference type="InterPro" id="IPR013201">
    <property type="entry name" value="Prot_inhib_I29"/>
</dbReference>
<keyword evidence="2" id="KW-0645">Protease</keyword>
<dbReference type="Pfam" id="PF00112">
    <property type="entry name" value="Peptidase_C1"/>
    <property type="match status" value="1"/>
</dbReference>
<evidence type="ECO:0000256" key="7">
    <source>
        <dbReference type="SAM" id="SignalP"/>
    </source>
</evidence>
<dbReference type="GO" id="GO:0008234">
    <property type="term" value="F:cysteine-type peptidase activity"/>
    <property type="evidence" value="ECO:0007669"/>
    <property type="project" value="UniProtKB-KW"/>
</dbReference>
<evidence type="ECO:0000313" key="10">
    <source>
        <dbReference type="EMBL" id="CAH1227176.1"/>
    </source>
</evidence>
<dbReference type="InterPro" id="IPR013128">
    <property type="entry name" value="Peptidase_C1A"/>
</dbReference>
<evidence type="ECO:0000313" key="11">
    <source>
        <dbReference type="Proteomes" id="UP000838412"/>
    </source>
</evidence>
<evidence type="ECO:0000256" key="6">
    <source>
        <dbReference type="ARBA" id="ARBA00023157"/>
    </source>
</evidence>
<dbReference type="PROSITE" id="PS00639">
    <property type="entry name" value="THIOL_PROTEASE_HIS"/>
    <property type="match status" value="1"/>
</dbReference>
<dbReference type="InterPro" id="IPR039417">
    <property type="entry name" value="Peptidase_C1A_papain-like"/>
</dbReference>
<keyword evidence="11" id="KW-1185">Reference proteome</keyword>
<feature type="chain" id="PRO_5035427849" evidence="7">
    <location>
        <begin position="23"/>
        <end position="333"/>
    </location>
</feature>
<evidence type="ECO:0000256" key="1">
    <source>
        <dbReference type="ARBA" id="ARBA00008455"/>
    </source>
</evidence>
<keyword evidence="4" id="KW-0788">Thiol protease</keyword>
<dbReference type="InterPro" id="IPR000668">
    <property type="entry name" value="Peptidase_C1A_C"/>
</dbReference>
<feature type="domain" description="Peptidase C1A papain C-terminal" evidence="8">
    <location>
        <begin position="116"/>
        <end position="332"/>
    </location>
</feature>
<dbReference type="Proteomes" id="UP000838412">
    <property type="component" value="Chromosome 1"/>
</dbReference>
<dbReference type="OrthoDB" id="10253408at2759"/>
<dbReference type="CDD" id="cd02248">
    <property type="entry name" value="Peptidase_C1A"/>
    <property type="match status" value="1"/>
</dbReference>
<dbReference type="EMBL" id="OV696686">
    <property type="protein sequence ID" value="CAH1227176.1"/>
    <property type="molecule type" value="Genomic_DNA"/>
</dbReference>
<gene>
    <name evidence="10" type="primary">CTSV</name>
    <name evidence="10" type="ORF">BLAG_LOCUS423</name>
</gene>
<dbReference type="PANTHER" id="PTHR12411">
    <property type="entry name" value="CYSTEINE PROTEASE FAMILY C1-RELATED"/>
    <property type="match status" value="1"/>
</dbReference>
<feature type="domain" description="Cathepsin propeptide inhibitor" evidence="9">
    <location>
        <begin position="27"/>
        <end position="86"/>
    </location>
</feature>
<dbReference type="Gene3D" id="3.90.70.10">
    <property type="entry name" value="Cysteine proteinases"/>
    <property type="match status" value="1"/>
</dbReference>
<comment type="similarity">
    <text evidence="1">Belongs to the peptidase C1 family.</text>
</comment>
<dbReference type="FunFam" id="3.90.70.10:FF:000006">
    <property type="entry name" value="Cathepsin S"/>
    <property type="match status" value="1"/>
</dbReference>
<keyword evidence="6" id="KW-1015">Disulfide bond</keyword>
<dbReference type="InterPro" id="IPR038765">
    <property type="entry name" value="Papain-like_cys_pep_sf"/>
</dbReference>
<sequence length="333" mass="36239">MPATIMWRFLTVCAAMVSMAMAHNTLWENYKGHYGMSFGEEEEGRRLAIFENNTKLINKHNAEADMGMHTYTLGINQFAHMTNDEFVANVIGGCLLDRNASKSTADHVYESNMVEVPASVDWRTEGAVTPVKDQKQCGSCWAFSATGSLEGQNFRKAGSLVSLSEQNLVDCSSRYGNAGCNGGLMESAFEYIQANGGIDTEASYPYEARTKTCRFNTATVGATCTGYVEIKQGSEVDLQSAVASIGPVSVAIDASRSSFQLYRSGVYYEPRCSSRSLDHGVLVVGYGTDAKGGDYWHVKNSWGTGWGMVGYIKMARNKSNQCGIATEASYPTV</sequence>
<evidence type="ECO:0000259" key="8">
    <source>
        <dbReference type="SMART" id="SM00645"/>
    </source>
</evidence>
<dbReference type="PRINTS" id="PR00705">
    <property type="entry name" value="PAPAIN"/>
</dbReference>
<dbReference type="PROSITE" id="PS00139">
    <property type="entry name" value="THIOL_PROTEASE_CYS"/>
    <property type="match status" value="1"/>
</dbReference>
<feature type="signal peptide" evidence="7">
    <location>
        <begin position="1"/>
        <end position="22"/>
    </location>
</feature>
<proteinExistence type="inferred from homology"/>
<keyword evidence="3" id="KW-0378">Hydrolase</keyword>
<protein>
    <submittedName>
        <fullName evidence="10">CTSV protein</fullName>
    </submittedName>
</protein>
<evidence type="ECO:0000256" key="4">
    <source>
        <dbReference type="ARBA" id="ARBA00022807"/>
    </source>
</evidence>
<dbReference type="AlphaFoldDB" id="A0A8J9V736"/>